<reference evidence="2" key="1">
    <citation type="submission" date="2018-05" db="EMBL/GenBank/DDBJ databases">
        <authorList>
            <person name="Lanie J.A."/>
            <person name="Ng W.-L."/>
            <person name="Kazmierczak K.M."/>
            <person name="Andrzejewski T.M."/>
            <person name="Davidsen T.M."/>
            <person name="Wayne K.J."/>
            <person name="Tettelin H."/>
            <person name="Glass J.I."/>
            <person name="Rusch D."/>
            <person name="Podicherti R."/>
            <person name="Tsui H.-C.T."/>
            <person name="Winkler M.E."/>
        </authorList>
    </citation>
    <scope>NUCLEOTIDE SEQUENCE</scope>
</reference>
<feature type="transmembrane region" description="Helical" evidence="1">
    <location>
        <begin position="9"/>
        <end position="30"/>
    </location>
</feature>
<organism evidence="2">
    <name type="scientific">marine metagenome</name>
    <dbReference type="NCBI Taxonomy" id="408172"/>
    <lineage>
        <taxon>unclassified sequences</taxon>
        <taxon>metagenomes</taxon>
        <taxon>ecological metagenomes</taxon>
    </lineage>
</organism>
<name>A0A382NP35_9ZZZZ</name>
<dbReference type="EMBL" id="UINC01101504">
    <property type="protein sequence ID" value="SVC62360.1"/>
    <property type="molecule type" value="Genomic_DNA"/>
</dbReference>
<accession>A0A382NP35</accession>
<evidence type="ECO:0000256" key="1">
    <source>
        <dbReference type="SAM" id="Phobius"/>
    </source>
</evidence>
<sequence length="198" mass="23362">MFGKLSRRISFIVVGYIVVFIIPFVFLSTYELDDTWKYTPFVTGMIATFMGGGTIAIITAALLIFQKSLDLEHKQKENVQDKKLDLYEKIVQKISEIIQDDNITKNEHYILKNYNFILNLVAEYEVQDAYEKFLKKLEKNRLERQDSWKFELEEVEDDFYAFIDTMSESLNVPESLNPEKGLLHARKIKEERDQGRKR</sequence>
<dbReference type="AlphaFoldDB" id="A0A382NP35"/>
<proteinExistence type="predicted"/>
<protein>
    <submittedName>
        <fullName evidence="2">Uncharacterized protein</fullName>
    </submittedName>
</protein>
<feature type="transmembrane region" description="Helical" evidence="1">
    <location>
        <begin position="42"/>
        <end position="65"/>
    </location>
</feature>
<gene>
    <name evidence="2" type="ORF">METZ01_LOCUS315214</name>
</gene>
<keyword evidence="1" id="KW-0812">Transmembrane</keyword>
<evidence type="ECO:0000313" key="2">
    <source>
        <dbReference type="EMBL" id="SVC62360.1"/>
    </source>
</evidence>
<keyword evidence="1" id="KW-0472">Membrane</keyword>
<keyword evidence="1" id="KW-1133">Transmembrane helix</keyword>